<evidence type="ECO:0000256" key="1">
    <source>
        <dbReference type="ARBA" id="ARBA00004271"/>
    </source>
</evidence>
<reference evidence="11" key="1">
    <citation type="submission" date="2021-01" db="EMBL/GenBank/DDBJ databases">
        <title>Adiantum capillus-veneris genome.</title>
        <authorList>
            <person name="Fang Y."/>
            <person name="Liao Q."/>
        </authorList>
    </citation>
    <scope>NUCLEOTIDE SEQUENCE</scope>
    <source>
        <strain evidence="11">H3</strain>
        <tissue evidence="11">Leaf</tissue>
    </source>
</reference>
<feature type="binding site" evidence="8">
    <location>
        <position position="99"/>
    </location>
    <ligand>
        <name>Mn(2+)</name>
        <dbReference type="ChEBI" id="CHEBI:29035"/>
    </ligand>
</feature>
<keyword evidence="12" id="KW-1185">Reference proteome</keyword>
<evidence type="ECO:0000256" key="9">
    <source>
        <dbReference type="RuleBase" id="RU366015"/>
    </source>
</evidence>
<evidence type="ECO:0000256" key="4">
    <source>
        <dbReference type="ARBA" id="ARBA00022525"/>
    </source>
</evidence>
<dbReference type="Pfam" id="PF00190">
    <property type="entry name" value="Cupin_1"/>
    <property type="match status" value="1"/>
</dbReference>
<evidence type="ECO:0000256" key="5">
    <source>
        <dbReference type="ARBA" id="ARBA00022723"/>
    </source>
</evidence>
<dbReference type="PRINTS" id="PR00325">
    <property type="entry name" value="GERMIN"/>
</dbReference>
<evidence type="ECO:0000256" key="7">
    <source>
        <dbReference type="PIRSR" id="PIRSR601929-1"/>
    </source>
</evidence>
<dbReference type="EMBL" id="JABFUD020000017">
    <property type="protein sequence ID" value="KAI5066846.1"/>
    <property type="molecule type" value="Genomic_DNA"/>
</dbReference>
<evidence type="ECO:0000313" key="12">
    <source>
        <dbReference type="Proteomes" id="UP000886520"/>
    </source>
</evidence>
<gene>
    <name evidence="11" type="ORF">GOP47_0017374</name>
</gene>
<feature type="binding site" evidence="7">
    <location>
        <position position="104"/>
    </location>
    <ligand>
        <name>oxalate</name>
        <dbReference type="ChEBI" id="CHEBI:30623"/>
    </ligand>
</feature>
<dbReference type="InterPro" id="IPR001929">
    <property type="entry name" value="Germin"/>
</dbReference>
<comment type="subcellular location">
    <subcellularLocation>
        <location evidence="1 9">Secreted</location>
        <location evidence="1 9">Extracellular space</location>
        <location evidence="1 9">Apoplast</location>
    </subcellularLocation>
</comment>
<comment type="caution">
    <text evidence="11">The sequence shown here is derived from an EMBL/GenBank/DDBJ whole genome shotgun (WGS) entry which is preliminary data.</text>
</comment>
<feature type="domain" description="Cupin type-1" evidence="10">
    <location>
        <begin position="50"/>
        <end position="196"/>
    </location>
</feature>
<feature type="signal peptide" evidence="9">
    <location>
        <begin position="1"/>
        <end position="26"/>
    </location>
</feature>
<protein>
    <recommendedName>
        <fullName evidence="9">Germin-like protein</fullName>
    </recommendedName>
</protein>
<dbReference type="GO" id="GO:0030145">
    <property type="term" value="F:manganese ion binding"/>
    <property type="evidence" value="ECO:0007669"/>
    <property type="project" value="UniProtKB-UniRule"/>
</dbReference>
<sequence length="206" mass="21575">MGTTSTAEGGLLMAVVIMQLLAAAIASDPELTTDFATIMHNASADNFTFTGLRGGAKARPGSFKTVRVFVDSFPALEGLGISAALLEFHPSTHSAPHIHPRGTELFYVMEGSLMVGLVDTAGHFFNQTLQTGDLFVFPKGLLHFEVNPSTAQKAVAFSSFSGSNPATISIPATLFGSGIPPAVLAQAFHVDDSALAQLQAPFAPRQ</sequence>
<feature type="binding site" evidence="7">
    <location>
        <position position="99"/>
    </location>
    <ligand>
        <name>oxalate</name>
        <dbReference type="ChEBI" id="CHEBI:30623"/>
    </ligand>
</feature>
<feature type="binding site" evidence="8">
    <location>
        <position position="104"/>
    </location>
    <ligand>
        <name>Mn(2+)</name>
        <dbReference type="ChEBI" id="CHEBI:29035"/>
    </ligand>
</feature>
<dbReference type="InterPro" id="IPR011051">
    <property type="entry name" value="RmlC_Cupin_sf"/>
</dbReference>
<organism evidence="11 12">
    <name type="scientific">Adiantum capillus-veneris</name>
    <name type="common">Maidenhair fern</name>
    <dbReference type="NCBI Taxonomy" id="13818"/>
    <lineage>
        <taxon>Eukaryota</taxon>
        <taxon>Viridiplantae</taxon>
        <taxon>Streptophyta</taxon>
        <taxon>Embryophyta</taxon>
        <taxon>Tracheophyta</taxon>
        <taxon>Polypodiopsida</taxon>
        <taxon>Polypodiidae</taxon>
        <taxon>Polypodiales</taxon>
        <taxon>Pteridineae</taxon>
        <taxon>Pteridaceae</taxon>
        <taxon>Vittarioideae</taxon>
        <taxon>Adiantum</taxon>
    </lineage>
</organism>
<keyword evidence="9" id="KW-0732">Signal</keyword>
<dbReference type="InterPro" id="IPR014710">
    <property type="entry name" value="RmlC-like_jellyroll"/>
</dbReference>
<name>A0A9D4UF79_ADICA</name>
<keyword evidence="4 9" id="KW-0964">Secreted</keyword>
<evidence type="ECO:0000259" key="10">
    <source>
        <dbReference type="SMART" id="SM00835"/>
    </source>
</evidence>
<dbReference type="SMART" id="SM00835">
    <property type="entry name" value="Cupin_1"/>
    <property type="match status" value="1"/>
</dbReference>
<evidence type="ECO:0000313" key="11">
    <source>
        <dbReference type="EMBL" id="KAI5066846.1"/>
    </source>
</evidence>
<feature type="binding site" evidence="8">
    <location>
        <position position="143"/>
    </location>
    <ligand>
        <name>Mn(2+)</name>
        <dbReference type="ChEBI" id="CHEBI:29035"/>
    </ligand>
</feature>
<evidence type="ECO:0000256" key="6">
    <source>
        <dbReference type="ARBA" id="ARBA00023211"/>
    </source>
</evidence>
<keyword evidence="6 7" id="KW-0464">Manganese</keyword>
<dbReference type="AlphaFoldDB" id="A0A9D4UF79"/>
<dbReference type="CDD" id="cd02241">
    <property type="entry name" value="cupin_OxOx"/>
    <property type="match status" value="1"/>
</dbReference>
<dbReference type="Proteomes" id="UP000886520">
    <property type="component" value="Chromosome 17"/>
</dbReference>
<accession>A0A9D4UF79</accession>
<evidence type="ECO:0000256" key="3">
    <source>
        <dbReference type="ARBA" id="ARBA00022523"/>
    </source>
</evidence>
<dbReference type="Gene3D" id="2.60.120.10">
    <property type="entry name" value="Jelly Rolls"/>
    <property type="match status" value="1"/>
</dbReference>
<dbReference type="SUPFAM" id="SSF51182">
    <property type="entry name" value="RmlC-like cupins"/>
    <property type="match status" value="1"/>
</dbReference>
<keyword evidence="3 9" id="KW-0052">Apoplast</keyword>
<keyword evidence="5 7" id="KW-0479">Metal-binding</keyword>
<feature type="chain" id="PRO_5039753333" description="Germin-like protein" evidence="9">
    <location>
        <begin position="27"/>
        <end position="206"/>
    </location>
</feature>
<dbReference type="PANTHER" id="PTHR31238">
    <property type="entry name" value="GERMIN-LIKE PROTEIN SUBFAMILY 3 MEMBER 3"/>
    <property type="match status" value="1"/>
</dbReference>
<comment type="similarity">
    <text evidence="2 9">Belongs to the germin family.</text>
</comment>
<dbReference type="InterPro" id="IPR006045">
    <property type="entry name" value="Cupin_1"/>
</dbReference>
<dbReference type="OrthoDB" id="1546383at2759"/>
<feature type="binding site" evidence="8">
    <location>
        <position position="97"/>
    </location>
    <ligand>
        <name>Mn(2+)</name>
        <dbReference type="ChEBI" id="CHEBI:29035"/>
    </ligand>
</feature>
<proteinExistence type="inferred from homology"/>
<evidence type="ECO:0000256" key="8">
    <source>
        <dbReference type="PIRSR" id="PIRSR601929-2"/>
    </source>
</evidence>
<evidence type="ECO:0000256" key="2">
    <source>
        <dbReference type="ARBA" id="ARBA00007456"/>
    </source>
</evidence>
<dbReference type="GO" id="GO:0048046">
    <property type="term" value="C:apoplast"/>
    <property type="evidence" value="ECO:0007669"/>
    <property type="project" value="UniProtKB-SubCell"/>
</dbReference>